<dbReference type="InterPro" id="IPR003615">
    <property type="entry name" value="HNH_nuc"/>
</dbReference>
<sequence length="251" mass="28192">MMHQNPIASHVDTEEIPLTVDPLRQKSSKARVAAFVASVGEGNKFSKLEMLHAVPGVAQADRRMRDLREIGWTIDNYKNNPSLKPDEYLVRTIGVRVDLGEKPSVAVGRKVISGPKRRRIFDRDGNTCQVCFTAGGSEFADAPGKLARLTIGHIIPVARGGTDDDENLRTECQRCNEESRDATLNPPDKYEVLNRVRNVGGRADKLELFQWMQRGSRPLTDKEKVFTDWARLPISQRIELMAILSEEVELD</sequence>
<accession>A0ABY5FYB3</accession>
<dbReference type="Gene3D" id="1.10.30.50">
    <property type="match status" value="1"/>
</dbReference>
<protein>
    <submittedName>
        <fullName evidence="2">HNH endonuclease</fullName>
    </submittedName>
</protein>
<name>A0ABY5FYB3_9MICO</name>
<keyword evidence="2" id="KW-0540">Nuclease</keyword>
<dbReference type="SMART" id="SM00507">
    <property type="entry name" value="HNHc"/>
    <property type="match status" value="1"/>
</dbReference>
<keyword evidence="2" id="KW-0255">Endonuclease</keyword>
<gene>
    <name evidence="2" type="ORF">NNL39_04225</name>
</gene>
<evidence type="ECO:0000313" key="3">
    <source>
        <dbReference type="Proteomes" id="UP001060039"/>
    </source>
</evidence>
<reference evidence="2" key="1">
    <citation type="submission" date="2022-07" db="EMBL/GenBank/DDBJ databases">
        <title>Taxonomic analysis of Microcella humidisoli nov. sp., isolated from riverside soil.</title>
        <authorList>
            <person name="Molina K.M."/>
            <person name="Kim S.B."/>
        </authorList>
    </citation>
    <scope>NUCLEOTIDE SEQUENCE</scope>
    <source>
        <strain evidence="2">MMS21-STM10</strain>
    </source>
</reference>
<dbReference type="PANTHER" id="PTHR33877:SF2">
    <property type="entry name" value="OS07G0170200 PROTEIN"/>
    <property type="match status" value="1"/>
</dbReference>
<proteinExistence type="predicted"/>
<feature type="domain" description="HNH nuclease" evidence="1">
    <location>
        <begin position="115"/>
        <end position="177"/>
    </location>
</feature>
<keyword evidence="2" id="KW-0378">Hydrolase</keyword>
<dbReference type="CDD" id="cd00085">
    <property type="entry name" value="HNHc"/>
    <property type="match status" value="1"/>
</dbReference>
<dbReference type="Pfam" id="PF01844">
    <property type="entry name" value="HNH"/>
    <property type="match status" value="1"/>
</dbReference>
<evidence type="ECO:0000259" key="1">
    <source>
        <dbReference type="SMART" id="SM00507"/>
    </source>
</evidence>
<dbReference type="InterPro" id="IPR052892">
    <property type="entry name" value="NA-targeting_endonuclease"/>
</dbReference>
<dbReference type="RefSeq" id="WP_255160448.1">
    <property type="nucleotide sequence ID" value="NZ_CP101497.1"/>
</dbReference>
<dbReference type="Proteomes" id="UP001060039">
    <property type="component" value="Chromosome"/>
</dbReference>
<dbReference type="EMBL" id="CP101497">
    <property type="protein sequence ID" value="UTT63316.1"/>
    <property type="molecule type" value="Genomic_DNA"/>
</dbReference>
<organism evidence="2 3">
    <name type="scientific">Microcella humidisoli</name>
    <dbReference type="NCBI Taxonomy" id="2963406"/>
    <lineage>
        <taxon>Bacteria</taxon>
        <taxon>Bacillati</taxon>
        <taxon>Actinomycetota</taxon>
        <taxon>Actinomycetes</taxon>
        <taxon>Micrococcales</taxon>
        <taxon>Microbacteriaceae</taxon>
        <taxon>Microcella</taxon>
    </lineage>
</organism>
<keyword evidence="3" id="KW-1185">Reference proteome</keyword>
<dbReference type="InterPro" id="IPR002711">
    <property type="entry name" value="HNH"/>
</dbReference>
<evidence type="ECO:0000313" key="2">
    <source>
        <dbReference type="EMBL" id="UTT63316.1"/>
    </source>
</evidence>
<dbReference type="PANTHER" id="PTHR33877">
    <property type="entry name" value="SLL1193 PROTEIN"/>
    <property type="match status" value="1"/>
</dbReference>
<dbReference type="GO" id="GO:0004519">
    <property type="term" value="F:endonuclease activity"/>
    <property type="evidence" value="ECO:0007669"/>
    <property type="project" value="UniProtKB-KW"/>
</dbReference>